<feature type="non-terminal residue" evidence="2">
    <location>
        <position position="265"/>
    </location>
</feature>
<evidence type="ECO:0000313" key="3">
    <source>
        <dbReference type="Proteomes" id="UP001497623"/>
    </source>
</evidence>
<feature type="compositionally biased region" description="Basic and acidic residues" evidence="1">
    <location>
        <begin position="241"/>
        <end position="255"/>
    </location>
</feature>
<dbReference type="AlphaFoldDB" id="A0AAV2R8B9"/>
<dbReference type="Proteomes" id="UP001497623">
    <property type="component" value="Unassembled WGS sequence"/>
</dbReference>
<feature type="compositionally biased region" description="Basic residues" evidence="1">
    <location>
        <begin position="227"/>
        <end position="240"/>
    </location>
</feature>
<feature type="region of interest" description="Disordered" evidence="1">
    <location>
        <begin position="1"/>
        <end position="28"/>
    </location>
</feature>
<proteinExistence type="predicted"/>
<gene>
    <name evidence="2" type="ORF">MNOR_LOCUS22070</name>
</gene>
<accession>A0AAV2R8B9</accession>
<evidence type="ECO:0000256" key="1">
    <source>
        <dbReference type="SAM" id="MobiDB-lite"/>
    </source>
</evidence>
<dbReference type="EMBL" id="CAXKWB010018261">
    <property type="protein sequence ID" value="CAL4120549.1"/>
    <property type="molecule type" value="Genomic_DNA"/>
</dbReference>
<sequence>MGRKKGIKGTTPRPSFSTGDVEPNKSPMWGIQYQNGKEYSGFVPSNLETPSYSTDGLGQSLGLSPGLGPVDQVTSFHLWEEVSSIICTNDHHSPGNSPAVLEGCNEMNIPDDVLITDESEDKDNDQDEEWITQELPDAIYNIEQGELPSTDILDESNSQSQPSSSKFKIFKTFKHAQKGQKLIRGPDGDILLPSTSGVKPRPNKIFEGTGKSMITETPPVVTARPTGKSRRRGGMGKKKKYEQDPYIDEKEDHKRIAAIKSKQYR</sequence>
<evidence type="ECO:0000313" key="2">
    <source>
        <dbReference type="EMBL" id="CAL4120549.1"/>
    </source>
</evidence>
<feature type="region of interest" description="Disordered" evidence="1">
    <location>
        <begin position="182"/>
        <end position="265"/>
    </location>
</feature>
<reference evidence="2 3" key="1">
    <citation type="submission" date="2024-05" db="EMBL/GenBank/DDBJ databases">
        <authorList>
            <person name="Wallberg A."/>
        </authorList>
    </citation>
    <scope>NUCLEOTIDE SEQUENCE [LARGE SCALE GENOMIC DNA]</scope>
</reference>
<name>A0AAV2R8B9_MEGNR</name>
<keyword evidence="3" id="KW-1185">Reference proteome</keyword>
<organism evidence="2 3">
    <name type="scientific">Meganyctiphanes norvegica</name>
    <name type="common">Northern krill</name>
    <name type="synonym">Thysanopoda norvegica</name>
    <dbReference type="NCBI Taxonomy" id="48144"/>
    <lineage>
        <taxon>Eukaryota</taxon>
        <taxon>Metazoa</taxon>
        <taxon>Ecdysozoa</taxon>
        <taxon>Arthropoda</taxon>
        <taxon>Crustacea</taxon>
        <taxon>Multicrustacea</taxon>
        <taxon>Malacostraca</taxon>
        <taxon>Eumalacostraca</taxon>
        <taxon>Eucarida</taxon>
        <taxon>Euphausiacea</taxon>
        <taxon>Euphausiidae</taxon>
        <taxon>Meganyctiphanes</taxon>
    </lineage>
</organism>
<protein>
    <submittedName>
        <fullName evidence="2">Uncharacterized protein</fullName>
    </submittedName>
</protein>
<comment type="caution">
    <text evidence="2">The sequence shown here is derived from an EMBL/GenBank/DDBJ whole genome shotgun (WGS) entry which is preliminary data.</text>
</comment>